<sequence length="94" mass="10993">MPTRYFRRRWDDSRGDEFDGWGHSVWYFEVDDSGWPVRQVEAYDAGPLLGYGPDHEEDQYGGLGQVSLDDPEEDWMACMIGRDEFERAWHSAGE</sequence>
<evidence type="ECO:0000313" key="2">
    <source>
        <dbReference type="Proteomes" id="UP000294114"/>
    </source>
</evidence>
<reference evidence="1 2" key="1">
    <citation type="submission" date="2019-02" db="EMBL/GenBank/DDBJ databases">
        <title>Sequencing the genomes of 1000 actinobacteria strains.</title>
        <authorList>
            <person name="Klenk H.-P."/>
        </authorList>
    </citation>
    <scope>NUCLEOTIDE SEQUENCE [LARGE SCALE GENOMIC DNA]</scope>
    <source>
        <strain evidence="1 2">DSM 45612</strain>
    </source>
</reference>
<comment type="caution">
    <text evidence="1">The sequence shown here is derived from an EMBL/GenBank/DDBJ whole genome shotgun (WGS) entry which is preliminary data.</text>
</comment>
<proteinExistence type="predicted"/>
<evidence type="ECO:0000313" key="1">
    <source>
        <dbReference type="EMBL" id="RZU75989.1"/>
    </source>
</evidence>
<organism evidence="1 2">
    <name type="scientific">Micromonospora kangleipakensis</name>
    <dbReference type="NCBI Taxonomy" id="1077942"/>
    <lineage>
        <taxon>Bacteria</taxon>
        <taxon>Bacillati</taxon>
        <taxon>Actinomycetota</taxon>
        <taxon>Actinomycetes</taxon>
        <taxon>Micromonosporales</taxon>
        <taxon>Micromonosporaceae</taxon>
        <taxon>Micromonospora</taxon>
    </lineage>
</organism>
<protein>
    <submittedName>
        <fullName evidence="1">Uncharacterized protein</fullName>
    </submittedName>
</protein>
<name>A0A4Q8BFN5_9ACTN</name>
<dbReference type="Proteomes" id="UP000294114">
    <property type="component" value="Unassembled WGS sequence"/>
</dbReference>
<keyword evidence="2" id="KW-1185">Reference proteome</keyword>
<dbReference type="OrthoDB" id="1365577at2"/>
<accession>A0A4Q8BFN5</accession>
<dbReference type="EMBL" id="SHLD01000001">
    <property type="protein sequence ID" value="RZU75989.1"/>
    <property type="molecule type" value="Genomic_DNA"/>
</dbReference>
<dbReference type="AlphaFoldDB" id="A0A4Q8BFN5"/>
<gene>
    <name evidence="1" type="ORF">EV384_4578</name>
</gene>